<keyword evidence="15" id="KW-1185">Reference proteome</keyword>
<name>A0ABZ1W393_9ACTN</name>
<evidence type="ECO:0000256" key="7">
    <source>
        <dbReference type="ARBA" id="ARBA00022777"/>
    </source>
</evidence>
<dbReference type="PROSITE" id="PS50885">
    <property type="entry name" value="HAMP"/>
    <property type="match status" value="1"/>
</dbReference>
<dbReference type="InterPro" id="IPR003594">
    <property type="entry name" value="HATPase_dom"/>
</dbReference>
<dbReference type="PANTHER" id="PTHR43304">
    <property type="entry name" value="PHYTOCHROME-LIKE PROTEIN CPH1"/>
    <property type="match status" value="1"/>
</dbReference>
<gene>
    <name evidence="14" type="ORF">OG469_06870</name>
</gene>
<evidence type="ECO:0000256" key="5">
    <source>
        <dbReference type="ARBA" id="ARBA00022679"/>
    </source>
</evidence>
<comment type="subcellular location">
    <subcellularLocation>
        <location evidence="2">Cell membrane</location>
    </subcellularLocation>
</comment>
<evidence type="ECO:0000256" key="9">
    <source>
        <dbReference type="ARBA" id="ARBA00023012"/>
    </source>
</evidence>
<feature type="domain" description="HAMP" evidence="13">
    <location>
        <begin position="235"/>
        <end position="287"/>
    </location>
</feature>
<dbReference type="SMART" id="SM00388">
    <property type="entry name" value="HisKA"/>
    <property type="match status" value="1"/>
</dbReference>
<dbReference type="Pfam" id="PF05227">
    <property type="entry name" value="CHASE3"/>
    <property type="match status" value="1"/>
</dbReference>
<comment type="catalytic activity">
    <reaction evidence="1">
        <text>ATP + protein L-histidine = ADP + protein N-phospho-L-histidine.</text>
        <dbReference type="EC" id="2.7.13.3"/>
    </reaction>
</comment>
<dbReference type="SUPFAM" id="SSF158472">
    <property type="entry name" value="HAMP domain-like"/>
    <property type="match status" value="1"/>
</dbReference>
<feature type="region of interest" description="Disordered" evidence="10">
    <location>
        <begin position="1"/>
        <end position="31"/>
    </location>
</feature>
<evidence type="ECO:0000256" key="3">
    <source>
        <dbReference type="ARBA" id="ARBA00012438"/>
    </source>
</evidence>
<dbReference type="InterPro" id="IPR003660">
    <property type="entry name" value="HAMP_dom"/>
</dbReference>
<dbReference type="Gene3D" id="3.30.565.10">
    <property type="entry name" value="Histidine kinase-like ATPase, C-terminal domain"/>
    <property type="match status" value="1"/>
</dbReference>
<organism evidence="14 15">
    <name type="scientific">Kitasatospora herbaricolor</name>
    <dbReference type="NCBI Taxonomy" id="68217"/>
    <lineage>
        <taxon>Bacteria</taxon>
        <taxon>Bacillati</taxon>
        <taxon>Actinomycetota</taxon>
        <taxon>Actinomycetes</taxon>
        <taxon>Kitasatosporales</taxon>
        <taxon>Streptomycetaceae</taxon>
        <taxon>Kitasatospora</taxon>
    </lineage>
</organism>
<sequence>MASQTPAVHHPAAETQGQPRPERPAVGTDGGGWSTRRWLRVGVSASLAVLVLLGALGFWVFAHSSVVNNRLVDVSSPALIAAVRLESGLVNQETGIRGYGLTGQAEFLAPYEQGTAQQRDAVAELRRLSTGDRSRADLDLVVARAEAWQAQVARPVAAAPPGSATPTAGRQTAEGKAAFDALRAAMTLQQEHLQADRADSRAALQSVRTLRNVVFSAIALIILLLAALVFEGLRRGVTRPLEHLSADAERVARGDFSHPITPTGPADLRQLAAVVEAMRGRLAHELLAKEAARQVLDAQAVDLRRSNSELEQFAYVASHDLQEPLRKVASFCQLLQRRYGGSLDARADQYIEFAVDGANRMQTLINDLLAFSRVGRVHASYTPVDLEQVFARTVDSLSIAIADNEAVITHDPLPRISGDATQLGMLLQNLLSNAVKFRSPDRAPRIHLEAVRDGDLWRCAVTDNGIGIDGDFVDKVFVIFQRLHTRDAYPGNGIGLAMCKKIVEFHGGTIEVDLTHTPGTRLAFTLPVEESVEPQETAGAPADGRTEGLLVAPRAEAGRS</sequence>
<dbReference type="InterPro" id="IPR007891">
    <property type="entry name" value="CHASE3"/>
</dbReference>
<keyword evidence="8 11" id="KW-1133">Transmembrane helix</keyword>
<dbReference type="PRINTS" id="PR00344">
    <property type="entry name" value="BCTRLSENSOR"/>
</dbReference>
<feature type="transmembrane region" description="Helical" evidence="11">
    <location>
        <begin position="38"/>
        <end position="61"/>
    </location>
</feature>
<proteinExistence type="predicted"/>
<dbReference type="InterPro" id="IPR005467">
    <property type="entry name" value="His_kinase_dom"/>
</dbReference>
<reference evidence="14 15" key="1">
    <citation type="submission" date="2022-10" db="EMBL/GenBank/DDBJ databases">
        <title>The complete genomes of actinobacterial strains from the NBC collection.</title>
        <authorList>
            <person name="Joergensen T.S."/>
            <person name="Alvarez Arevalo M."/>
            <person name="Sterndorff E.B."/>
            <person name="Faurdal D."/>
            <person name="Vuksanovic O."/>
            <person name="Mourched A.-S."/>
            <person name="Charusanti P."/>
            <person name="Shaw S."/>
            <person name="Blin K."/>
            <person name="Weber T."/>
        </authorList>
    </citation>
    <scope>NUCLEOTIDE SEQUENCE [LARGE SCALE GENOMIC DNA]</scope>
    <source>
        <strain evidence="14 15">NBC_01247</strain>
    </source>
</reference>
<evidence type="ECO:0000259" key="13">
    <source>
        <dbReference type="PROSITE" id="PS50885"/>
    </source>
</evidence>
<dbReference type="InterPro" id="IPR036890">
    <property type="entry name" value="HATPase_C_sf"/>
</dbReference>
<feature type="domain" description="Histidine kinase" evidence="12">
    <location>
        <begin position="316"/>
        <end position="530"/>
    </location>
</feature>
<evidence type="ECO:0000256" key="8">
    <source>
        <dbReference type="ARBA" id="ARBA00022989"/>
    </source>
</evidence>
<dbReference type="RefSeq" id="WP_329500113.1">
    <property type="nucleotide sequence ID" value="NZ_CP108460.1"/>
</dbReference>
<dbReference type="Gene3D" id="6.10.340.10">
    <property type="match status" value="1"/>
</dbReference>
<dbReference type="Proteomes" id="UP001432014">
    <property type="component" value="Chromosome"/>
</dbReference>
<dbReference type="SMART" id="SM00387">
    <property type="entry name" value="HATPase_c"/>
    <property type="match status" value="1"/>
</dbReference>
<evidence type="ECO:0000256" key="11">
    <source>
        <dbReference type="SAM" id="Phobius"/>
    </source>
</evidence>
<dbReference type="Pfam" id="PF00672">
    <property type="entry name" value="HAMP"/>
    <property type="match status" value="1"/>
</dbReference>
<feature type="region of interest" description="Disordered" evidence="10">
    <location>
        <begin position="530"/>
        <end position="560"/>
    </location>
</feature>
<dbReference type="SMART" id="SM00304">
    <property type="entry name" value="HAMP"/>
    <property type="match status" value="1"/>
</dbReference>
<dbReference type="InterPro" id="IPR003661">
    <property type="entry name" value="HisK_dim/P_dom"/>
</dbReference>
<dbReference type="InterPro" id="IPR036097">
    <property type="entry name" value="HisK_dim/P_sf"/>
</dbReference>
<dbReference type="CDD" id="cd00082">
    <property type="entry name" value="HisKA"/>
    <property type="match status" value="1"/>
</dbReference>
<evidence type="ECO:0000313" key="14">
    <source>
        <dbReference type="EMBL" id="WUS55260.1"/>
    </source>
</evidence>
<dbReference type="Pfam" id="PF02518">
    <property type="entry name" value="HATPase_c"/>
    <property type="match status" value="1"/>
</dbReference>
<keyword evidence="11" id="KW-0472">Membrane</keyword>
<evidence type="ECO:0000313" key="15">
    <source>
        <dbReference type="Proteomes" id="UP001432014"/>
    </source>
</evidence>
<evidence type="ECO:0000256" key="1">
    <source>
        <dbReference type="ARBA" id="ARBA00000085"/>
    </source>
</evidence>
<protein>
    <recommendedName>
        <fullName evidence="3">histidine kinase</fullName>
        <ecNumber evidence="3">2.7.13.3</ecNumber>
    </recommendedName>
</protein>
<dbReference type="InterPro" id="IPR004358">
    <property type="entry name" value="Sig_transdc_His_kin-like_C"/>
</dbReference>
<evidence type="ECO:0000256" key="4">
    <source>
        <dbReference type="ARBA" id="ARBA00022553"/>
    </source>
</evidence>
<evidence type="ECO:0000256" key="10">
    <source>
        <dbReference type="SAM" id="MobiDB-lite"/>
    </source>
</evidence>
<feature type="transmembrane region" description="Helical" evidence="11">
    <location>
        <begin position="210"/>
        <end position="230"/>
    </location>
</feature>
<dbReference type="SUPFAM" id="SSF55874">
    <property type="entry name" value="ATPase domain of HSP90 chaperone/DNA topoisomerase II/histidine kinase"/>
    <property type="match status" value="1"/>
</dbReference>
<evidence type="ECO:0000256" key="2">
    <source>
        <dbReference type="ARBA" id="ARBA00004236"/>
    </source>
</evidence>
<keyword evidence="4" id="KW-0597">Phosphoprotein</keyword>
<dbReference type="EMBL" id="CP108482">
    <property type="protein sequence ID" value="WUS55260.1"/>
    <property type="molecule type" value="Genomic_DNA"/>
</dbReference>
<keyword evidence="5" id="KW-0808">Transferase</keyword>
<evidence type="ECO:0000256" key="6">
    <source>
        <dbReference type="ARBA" id="ARBA00022692"/>
    </source>
</evidence>
<dbReference type="Gene3D" id="1.10.287.130">
    <property type="match status" value="1"/>
</dbReference>
<dbReference type="SUPFAM" id="SSF47384">
    <property type="entry name" value="Homodimeric domain of signal transducing histidine kinase"/>
    <property type="match status" value="1"/>
</dbReference>
<keyword evidence="9" id="KW-0902">Two-component regulatory system</keyword>
<keyword evidence="7" id="KW-0418">Kinase</keyword>
<dbReference type="PROSITE" id="PS50109">
    <property type="entry name" value="HIS_KIN"/>
    <property type="match status" value="1"/>
</dbReference>
<accession>A0ABZ1W393</accession>
<keyword evidence="6 11" id="KW-0812">Transmembrane</keyword>
<dbReference type="Pfam" id="PF00512">
    <property type="entry name" value="HisKA"/>
    <property type="match status" value="1"/>
</dbReference>
<dbReference type="PANTHER" id="PTHR43304:SF1">
    <property type="entry name" value="PAC DOMAIN-CONTAINING PROTEIN"/>
    <property type="match status" value="1"/>
</dbReference>
<dbReference type="EC" id="2.7.13.3" evidence="3"/>
<dbReference type="InterPro" id="IPR052162">
    <property type="entry name" value="Sensor_kinase/Photoreceptor"/>
</dbReference>
<evidence type="ECO:0000259" key="12">
    <source>
        <dbReference type="PROSITE" id="PS50109"/>
    </source>
</evidence>
<dbReference type="CDD" id="cd06225">
    <property type="entry name" value="HAMP"/>
    <property type="match status" value="1"/>
</dbReference>